<evidence type="ECO:0000256" key="5">
    <source>
        <dbReference type="ARBA" id="ARBA00022927"/>
    </source>
</evidence>
<keyword evidence="11" id="KW-1185">Reference proteome</keyword>
<protein>
    <submittedName>
        <fullName evidence="10">Uncharacterized protein</fullName>
    </submittedName>
</protein>
<proteinExistence type="inferred from homology"/>
<name>A0A699Y6D4_HAELA</name>
<dbReference type="PANTHER" id="PTHR12388:SF0">
    <property type="entry name" value="MITOCHONDRIAL IMPORT INNER MEMBRANE TRANSLOCASE SUBUNIT TIM16"/>
    <property type="match status" value="1"/>
</dbReference>
<dbReference type="Gene3D" id="1.10.287.110">
    <property type="entry name" value="DnaJ domain"/>
    <property type="match status" value="1"/>
</dbReference>
<evidence type="ECO:0000256" key="4">
    <source>
        <dbReference type="ARBA" id="ARBA00022792"/>
    </source>
</evidence>
<keyword evidence="6" id="KW-0811">Translocation</keyword>
<dbReference type="GO" id="GO:0005744">
    <property type="term" value="C:TIM23 mitochondrial import inner membrane translocase complex"/>
    <property type="evidence" value="ECO:0007669"/>
    <property type="project" value="InterPro"/>
</dbReference>
<keyword evidence="8" id="KW-0472">Membrane</keyword>
<reference evidence="10 11" key="1">
    <citation type="submission" date="2020-02" db="EMBL/GenBank/DDBJ databases">
        <title>Draft genome sequence of Haematococcus lacustris strain NIES-144.</title>
        <authorList>
            <person name="Morimoto D."/>
            <person name="Nakagawa S."/>
            <person name="Yoshida T."/>
            <person name="Sawayama S."/>
        </authorList>
    </citation>
    <scope>NUCLEOTIDE SEQUENCE [LARGE SCALE GENOMIC DNA]</scope>
    <source>
        <strain evidence="10 11">NIES-144</strain>
    </source>
</reference>
<accession>A0A699Y6D4</accession>
<evidence type="ECO:0000256" key="1">
    <source>
        <dbReference type="ARBA" id="ARBA00004637"/>
    </source>
</evidence>
<organism evidence="10 11">
    <name type="scientific">Haematococcus lacustris</name>
    <name type="common">Green alga</name>
    <name type="synonym">Haematococcus pluvialis</name>
    <dbReference type="NCBI Taxonomy" id="44745"/>
    <lineage>
        <taxon>Eukaryota</taxon>
        <taxon>Viridiplantae</taxon>
        <taxon>Chlorophyta</taxon>
        <taxon>core chlorophytes</taxon>
        <taxon>Chlorophyceae</taxon>
        <taxon>CS clade</taxon>
        <taxon>Chlamydomonadales</taxon>
        <taxon>Haematococcaceae</taxon>
        <taxon>Haematococcus</taxon>
    </lineage>
</organism>
<dbReference type="InterPro" id="IPR005341">
    <property type="entry name" value="Tim16"/>
</dbReference>
<evidence type="ECO:0000256" key="3">
    <source>
        <dbReference type="ARBA" id="ARBA00022448"/>
    </source>
</evidence>
<comment type="caution">
    <text evidence="10">The sequence shown here is derived from an EMBL/GenBank/DDBJ whole genome shotgun (WGS) entry which is preliminary data.</text>
</comment>
<dbReference type="Proteomes" id="UP000485058">
    <property type="component" value="Unassembled WGS sequence"/>
</dbReference>
<dbReference type="InterPro" id="IPR036869">
    <property type="entry name" value="J_dom_sf"/>
</dbReference>
<keyword evidence="3" id="KW-0813">Transport</keyword>
<feature type="non-terminal residue" evidence="10">
    <location>
        <position position="79"/>
    </location>
</feature>
<keyword evidence="5" id="KW-0653">Protein transport</keyword>
<evidence type="ECO:0000313" key="10">
    <source>
        <dbReference type="EMBL" id="GFH05697.1"/>
    </source>
</evidence>
<feature type="non-terminal residue" evidence="10">
    <location>
        <position position="1"/>
    </location>
</feature>
<comment type="subcellular location">
    <subcellularLocation>
        <location evidence="1">Mitochondrion inner membrane</location>
        <topology evidence="1">Peripheral membrane protein</topology>
    </subcellularLocation>
</comment>
<dbReference type="Pfam" id="PF03656">
    <property type="entry name" value="Pam16"/>
    <property type="match status" value="1"/>
</dbReference>
<dbReference type="FunFam" id="1.10.287.110:FF:000006">
    <property type="entry name" value="Import inner membrane translocase subunit TIM16"/>
    <property type="match status" value="1"/>
</dbReference>
<comment type="similarity">
    <text evidence="2">Belongs to the TIM16/PAM16 family.</text>
</comment>
<feature type="region of interest" description="Disordered" evidence="9">
    <location>
        <begin position="56"/>
        <end position="79"/>
    </location>
</feature>
<dbReference type="EMBL" id="BLLF01000006">
    <property type="protein sequence ID" value="GFH05697.1"/>
    <property type="molecule type" value="Genomic_DNA"/>
</dbReference>
<keyword evidence="7" id="KW-0496">Mitochondrion</keyword>
<dbReference type="GO" id="GO:0030150">
    <property type="term" value="P:protein import into mitochondrial matrix"/>
    <property type="evidence" value="ECO:0007669"/>
    <property type="project" value="InterPro"/>
</dbReference>
<sequence>MAVAEAQLILGVDPKMPWGEVVKRYKHLFEVNEKHGSFYLQSKVYRARERLEKEYEAEGRKTSDGESPSNVQQRLPGKD</sequence>
<evidence type="ECO:0000313" key="11">
    <source>
        <dbReference type="Proteomes" id="UP000485058"/>
    </source>
</evidence>
<evidence type="ECO:0000256" key="8">
    <source>
        <dbReference type="ARBA" id="ARBA00023136"/>
    </source>
</evidence>
<evidence type="ECO:0000256" key="2">
    <source>
        <dbReference type="ARBA" id="ARBA00008817"/>
    </source>
</evidence>
<gene>
    <name evidence="10" type="ORF">HaLaN_00200</name>
</gene>
<evidence type="ECO:0000256" key="7">
    <source>
        <dbReference type="ARBA" id="ARBA00023128"/>
    </source>
</evidence>
<dbReference type="PANTHER" id="PTHR12388">
    <property type="entry name" value="MITOCHONDRIA ASSOCIATED GRANULOCYTE MACROPHAGE CSF SIGNALING MOLECULE"/>
    <property type="match status" value="1"/>
</dbReference>
<dbReference type="AlphaFoldDB" id="A0A699Y6D4"/>
<keyword evidence="4" id="KW-0999">Mitochondrion inner membrane</keyword>
<evidence type="ECO:0000256" key="6">
    <source>
        <dbReference type="ARBA" id="ARBA00023010"/>
    </source>
</evidence>
<evidence type="ECO:0000256" key="9">
    <source>
        <dbReference type="SAM" id="MobiDB-lite"/>
    </source>
</evidence>